<dbReference type="GO" id="GO:0005743">
    <property type="term" value="C:mitochondrial inner membrane"/>
    <property type="evidence" value="ECO:0007669"/>
    <property type="project" value="EnsemblFungi"/>
</dbReference>
<evidence type="ECO:0000313" key="3">
    <source>
        <dbReference type="EMBL" id="ODQ80344.1"/>
    </source>
</evidence>
<comment type="subcellular location">
    <subcellularLocation>
        <location evidence="1">Endoplasmic reticulum membrane</location>
    </subcellularLocation>
</comment>
<keyword evidence="1" id="KW-0653">Protein transport</keyword>
<dbReference type="Gene3D" id="3.40.50.1820">
    <property type="entry name" value="alpha/beta hydrolase"/>
    <property type="match status" value="1"/>
</dbReference>
<keyword evidence="1" id="KW-0813">Transport</keyword>
<sequence>MIKVALRVPLHSRSVLPQFVSLRHSRAVHLSQRLRDKEKKLEIDHQEEVIVDKFGKIRDDYKAPRYPLILCHGFSGFDRLILVPSFGQIKNYVLGKTSHSFNDRLNSGLFYFDYWYGIREALEEQGSSVLTAKVPPFGTIAQRAARLNEFINAEMKDWRKEDKQEVYNDETEASDSFKHEKIKVNLVAHSMGGLDCRYLISKLKHGNYEVVSLTTVSTPHRGSPMADYCMDFNKKLKNVLFLPPSISQLTTAYLEKFNEKVLDDLNVQYFSYGSRFTPSWYNVFDIPWGIINKTAGDNDGMVPVASAKWGKYLGTLENVDHLDLINWTNGARRAWTTNILHQEEKFNPVALYLDIADNLAREGL</sequence>
<dbReference type="Proteomes" id="UP000094336">
    <property type="component" value="Unassembled WGS sequence"/>
</dbReference>
<keyword evidence="1" id="KW-0256">Endoplasmic reticulum</keyword>
<accession>A0A1E3QS66</accession>
<dbReference type="EMBL" id="KV454430">
    <property type="protein sequence ID" value="ODQ80344.1"/>
    <property type="molecule type" value="Genomic_DNA"/>
</dbReference>
<proteinExistence type="inferred from homology"/>
<dbReference type="STRING" id="984486.A0A1E3QS66"/>
<keyword evidence="1" id="KW-0472">Membrane</keyword>
<dbReference type="OrthoDB" id="5592486at2759"/>
<dbReference type="EC" id="3.1.-.-" evidence="1"/>
<reference evidence="4" key="1">
    <citation type="submission" date="2016-05" db="EMBL/GenBank/DDBJ databases">
        <title>Comparative genomics of biotechnologically important yeasts.</title>
        <authorList>
            <consortium name="DOE Joint Genome Institute"/>
            <person name="Riley R."/>
            <person name="Haridas S."/>
            <person name="Wolfe K.H."/>
            <person name="Lopes M.R."/>
            <person name="Hittinger C.T."/>
            <person name="Goker M."/>
            <person name="Salamov A."/>
            <person name="Wisecaver J."/>
            <person name="Long T.M."/>
            <person name="Aerts A.L."/>
            <person name="Barry K."/>
            <person name="Choi C."/>
            <person name="Clum A."/>
            <person name="Coughlan A.Y."/>
            <person name="Deshpande S."/>
            <person name="Douglass A.P."/>
            <person name="Hanson S.J."/>
            <person name="Klenk H.-P."/>
            <person name="Labutti K."/>
            <person name="Lapidus A."/>
            <person name="Lindquist E."/>
            <person name="Lipzen A."/>
            <person name="Meier-Kolthoff J.P."/>
            <person name="Ohm R.A."/>
            <person name="Otillar R.P."/>
            <person name="Pangilinan J."/>
            <person name="Peng Y."/>
            <person name="Rokas A."/>
            <person name="Rosa C.A."/>
            <person name="Scheuner C."/>
            <person name="Sibirny A.A."/>
            <person name="Slot J.C."/>
            <person name="Stielow J.B."/>
            <person name="Sun H."/>
            <person name="Kurtzman C.P."/>
            <person name="Blackwell M."/>
            <person name="Grigoriev I.V."/>
            <person name="Jeffries T.W."/>
        </authorList>
    </citation>
    <scope>NUCLEOTIDE SEQUENCE [LARGE SCALE GENOMIC DNA]</scope>
    <source>
        <strain evidence="4">NRRL Y-12698</strain>
    </source>
</reference>
<organism evidence="3 4">
    <name type="scientific">Babjeviella inositovora NRRL Y-12698</name>
    <dbReference type="NCBI Taxonomy" id="984486"/>
    <lineage>
        <taxon>Eukaryota</taxon>
        <taxon>Fungi</taxon>
        <taxon>Dikarya</taxon>
        <taxon>Ascomycota</taxon>
        <taxon>Saccharomycotina</taxon>
        <taxon>Pichiomycetes</taxon>
        <taxon>Serinales incertae sedis</taxon>
        <taxon>Babjeviella</taxon>
    </lineage>
</organism>
<dbReference type="Pfam" id="PF07819">
    <property type="entry name" value="PGAP1"/>
    <property type="match status" value="1"/>
</dbReference>
<comment type="similarity">
    <text evidence="1">Belongs to the GPI inositol-deacylase family.</text>
</comment>
<dbReference type="GeneID" id="30150532"/>
<keyword evidence="4" id="KW-1185">Reference proteome</keyword>
<feature type="domain" description="GPI inositol-deacylase PGAP1-like alpha/beta" evidence="2">
    <location>
        <begin position="178"/>
        <end position="241"/>
    </location>
</feature>
<dbReference type="InterPro" id="IPR029058">
    <property type="entry name" value="AB_hydrolase_fold"/>
</dbReference>
<name>A0A1E3QS66_9ASCO</name>
<protein>
    <recommendedName>
        <fullName evidence="1">GPI inositol-deacylase</fullName>
        <ecNumber evidence="1">3.1.-.-</ecNumber>
    </recommendedName>
</protein>
<dbReference type="RefSeq" id="XP_018985672.1">
    <property type="nucleotide sequence ID" value="XM_019132679.1"/>
</dbReference>
<dbReference type="PANTHER" id="PTHR11440">
    <property type="entry name" value="LECITHIN-CHOLESTEROL ACYLTRANSFERASE-RELATED"/>
    <property type="match status" value="1"/>
</dbReference>
<keyword evidence="1" id="KW-0378">Hydrolase</keyword>
<dbReference type="SUPFAM" id="SSF53474">
    <property type="entry name" value="alpha/beta-Hydrolases"/>
    <property type="match status" value="1"/>
</dbReference>
<evidence type="ECO:0000313" key="4">
    <source>
        <dbReference type="Proteomes" id="UP000094336"/>
    </source>
</evidence>
<gene>
    <name evidence="3" type="ORF">BABINDRAFT_7784</name>
</gene>
<evidence type="ECO:0000259" key="2">
    <source>
        <dbReference type="Pfam" id="PF07819"/>
    </source>
</evidence>
<comment type="function">
    <text evidence="1">Involved in inositol deacylation of GPI-anchored proteins which plays important roles in the quality control and ER-associated degradation of GPI-anchored proteins.</text>
</comment>
<dbReference type="GO" id="GO:0019433">
    <property type="term" value="P:triglyceride catabolic process"/>
    <property type="evidence" value="ECO:0007669"/>
    <property type="project" value="EnsemblFungi"/>
</dbReference>
<dbReference type="GO" id="GO:0015031">
    <property type="term" value="P:protein transport"/>
    <property type="evidence" value="ECO:0007669"/>
    <property type="project" value="UniProtKB-KW"/>
</dbReference>
<dbReference type="GO" id="GO:0005789">
    <property type="term" value="C:endoplasmic reticulum membrane"/>
    <property type="evidence" value="ECO:0007669"/>
    <property type="project" value="UniProtKB-SubCell"/>
</dbReference>
<dbReference type="InterPro" id="IPR012908">
    <property type="entry name" value="PGAP1-ab_dom-like"/>
</dbReference>
<dbReference type="GO" id="GO:0005758">
    <property type="term" value="C:mitochondrial intermembrane space"/>
    <property type="evidence" value="ECO:0007669"/>
    <property type="project" value="EnsemblFungi"/>
</dbReference>
<evidence type="ECO:0000256" key="1">
    <source>
        <dbReference type="RuleBase" id="RU365011"/>
    </source>
</evidence>
<dbReference type="GO" id="GO:0004806">
    <property type="term" value="F:triacylglycerol lipase activity"/>
    <property type="evidence" value="ECO:0007669"/>
    <property type="project" value="EnsemblFungi"/>
</dbReference>
<dbReference type="AlphaFoldDB" id="A0A1E3QS66"/>